<name>A0AAJ1SNW1_9MICC</name>
<proteinExistence type="predicted"/>
<sequence length="90" mass="9704">MAGTFELFVDDDSQIRFRLVMPDGHVLAVSGQFADKQAAAAAIEEVRECAGTGLIQDVVPPRPGVVRASPQHPRYAVHRAPRRLNNLGAA</sequence>
<dbReference type="Proteomes" id="UP001239267">
    <property type="component" value="Unassembled WGS sequence"/>
</dbReference>
<keyword evidence="3" id="KW-1185">Reference proteome</keyword>
<dbReference type="Gene3D" id="2.30.29.80">
    <property type="match status" value="1"/>
</dbReference>
<dbReference type="InterPro" id="IPR010879">
    <property type="entry name" value="DUF1508"/>
</dbReference>
<comment type="caution">
    <text evidence="2">The sequence shown here is derived from an EMBL/GenBank/DDBJ whole genome shotgun (WGS) entry which is preliminary data.</text>
</comment>
<feature type="domain" description="DUF1508" evidence="1">
    <location>
        <begin position="10"/>
        <end position="56"/>
    </location>
</feature>
<dbReference type="RefSeq" id="WP_141160275.1">
    <property type="nucleotide sequence ID" value="NZ_JAUSTB010000001.1"/>
</dbReference>
<evidence type="ECO:0000313" key="2">
    <source>
        <dbReference type="EMBL" id="MDQ0144234.1"/>
    </source>
</evidence>
<accession>A0AAJ1SNW1</accession>
<evidence type="ECO:0000313" key="3">
    <source>
        <dbReference type="Proteomes" id="UP001239267"/>
    </source>
</evidence>
<reference evidence="2 3" key="1">
    <citation type="submission" date="2023-07" db="EMBL/GenBank/DDBJ databases">
        <title>Sorghum-associated microbial communities from plants grown in Nebraska, USA.</title>
        <authorList>
            <person name="Schachtman D."/>
        </authorList>
    </citation>
    <scope>NUCLEOTIDE SEQUENCE [LARGE SCALE GENOMIC DNA]</scope>
    <source>
        <strain evidence="2 3">DS1001</strain>
    </source>
</reference>
<dbReference type="Pfam" id="PF07411">
    <property type="entry name" value="DUF1508"/>
    <property type="match status" value="1"/>
</dbReference>
<protein>
    <submittedName>
        <fullName evidence="2">Uncharacterized protein YegP (UPF0339 family)</fullName>
    </submittedName>
</protein>
<dbReference type="EMBL" id="JAUSTB010000001">
    <property type="protein sequence ID" value="MDQ0144234.1"/>
    <property type="molecule type" value="Genomic_DNA"/>
</dbReference>
<evidence type="ECO:0000259" key="1">
    <source>
        <dbReference type="Pfam" id="PF07411"/>
    </source>
</evidence>
<dbReference type="AlphaFoldDB" id="A0AAJ1SNW1"/>
<organism evidence="2 3">
    <name type="scientific">Pseudarthrobacter niigatensis</name>
    <dbReference type="NCBI Taxonomy" id="369935"/>
    <lineage>
        <taxon>Bacteria</taxon>
        <taxon>Bacillati</taxon>
        <taxon>Actinomycetota</taxon>
        <taxon>Actinomycetes</taxon>
        <taxon>Micrococcales</taxon>
        <taxon>Micrococcaceae</taxon>
        <taxon>Pseudarthrobacter</taxon>
    </lineage>
</organism>
<dbReference type="InterPro" id="IPR036913">
    <property type="entry name" value="YegP-like_sf"/>
</dbReference>
<dbReference type="SUPFAM" id="SSF160113">
    <property type="entry name" value="YegP-like"/>
    <property type="match status" value="1"/>
</dbReference>
<gene>
    <name evidence="2" type="ORF">J2T23_000108</name>
</gene>